<reference evidence="9 10" key="1">
    <citation type="submission" date="2008-07" db="EMBL/GenBank/DDBJ databases">
        <authorList>
            <person name="Tandeau de Marsac N."/>
            <person name="Ferriera S."/>
            <person name="Johnson J."/>
            <person name="Kravitz S."/>
            <person name="Beeson K."/>
            <person name="Sutton G."/>
            <person name="Rogers Y.-H."/>
            <person name="Friedman R."/>
            <person name="Frazier M."/>
            <person name="Venter J.C."/>
        </authorList>
    </citation>
    <scope>NUCLEOTIDE SEQUENCE [LARGE SCALE GENOMIC DNA]</scope>
    <source>
        <strain evidence="9 10">PCC 7420</strain>
    </source>
</reference>
<gene>
    <name evidence="9" type="ORF">MC7420_8231</name>
</gene>
<evidence type="ECO:0000313" key="9">
    <source>
        <dbReference type="EMBL" id="EDX70980.1"/>
    </source>
</evidence>
<dbReference type="OrthoDB" id="9770526at2"/>
<comment type="cofactor">
    <cofactor evidence="1">
        <name>Zn(2+)</name>
        <dbReference type="ChEBI" id="CHEBI:29105"/>
    </cofactor>
</comment>
<dbReference type="InterPro" id="IPR013154">
    <property type="entry name" value="ADH-like_N"/>
</dbReference>
<evidence type="ECO:0000256" key="3">
    <source>
        <dbReference type="ARBA" id="ARBA00022723"/>
    </source>
</evidence>
<dbReference type="GO" id="GO:0008270">
    <property type="term" value="F:zinc ion binding"/>
    <property type="evidence" value="ECO:0007669"/>
    <property type="project" value="InterPro"/>
</dbReference>
<dbReference type="Gene3D" id="3.90.180.10">
    <property type="entry name" value="Medium-chain alcohol dehydrogenases, catalytic domain"/>
    <property type="match status" value="1"/>
</dbReference>
<comment type="catalytic activity">
    <reaction evidence="7">
        <text>a primary alcohol + NAD(+) = an aldehyde + NADH + H(+)</text>
        <dbReference type="Rhea" id="RHEA:10736"/>
        <dbReference type="ChEBI" id="CHEBI:15378"/>
        <dbReference type="ChEBI" id="CHEBI:15734"/>
        <dbReference type="ChEBI" id="CHEBI:17478"/>
        <dbReference type="ChEBI" id="CHEBI:57540"/>
        <dbReference type="ChEBI" id="CHEBI:57945"/>
        <dbReference type="EC" id="1.1.1.1"/>
    </reaction>
</comment>
<accession>B4W4D6</accession>
<dbReference type="EC" id="1.1.1.1" evidence="2"/>
<evidence type="ECO:0000256" key="2">
    <source>
        <dbReference type="ARBA" id="ARBA00013190"/>
    </source>
</evidence>
<keyword evidence="3" id="KW-0479">Metal-binding</keyword>
<evidence type="ECO:0000259" key="8">
    <source>
        <dbReference type="Pfam" id="PF08240"/>
    </source>
</evidence>
<name>B4W4D6_9CYAN</name>
<evidence type="ECO:0000256" key="7">
    <source>
        <dbReference type="ARBA" id="ARBA00049243"/>
    </source>
</evidence>
<organism evidence="9 10">
    <name type="scientific">Coleofasciculus chthonoplastes PCC 7420</name>
    <dbReference type="NCBI Taxonomy" id="118168"/>
    <lineage>
        <taxon>Bacteria</taxon>
        <taxon>Bacillati</taxon>
        <taxon>Cyanobacteriota</taxon>
        <taxon>Cyanophyceae</taxon>
        <taxon>Coleofasciculales</taxon>
        <taxon>Coleofasciculaceae</taxon>
        <taxon>Coleofasciculus</taxon>
    </lineage>
</organism>
<keyword evidence="10" id="KW-1185">Reference proteome</keyword>
<evidence type="ECO:0000256" key="1">
    <source>
        <dbReference type="ARBA" id="ARBA00001947"/>
    </source>
</evidence>
<dbReference type="HOGENOM" id="CLU_026673_23_8_3"/>
<evidence type="ECO:0000256" key="4">
    <source>
        <dbReference type="ARBA" id="ARBA00022833"/>
    </source>
</evidence>
<keyword evidence="5" id="KW-0560">Oxidoreductase</keyword>
<dbReference type="Pfam" id="PF08240">
    <property type="entry name" value="ADH_N"/>
    <property type="match status" value="1"/>
</dbReference>
<feature type="domain" description="Alcohol dehydrogenase-like N-terminal" evidence="8">
    <location>
        <begin position="29"/>
        <end position="110"/>
    </location>
</feature>
<evidence type="ECO:0000256" key="5">
    <source>
        <dbReference type="ARBA" id="ARBA00023002"/>
    </source>
</evidence>
<evidence type="ECO:0000256" key="6">
    <source>
        <dbReference type="ARBA" id="ARBA00049164"/>
    </source>
</evidence>
<dbReference type="SUPFAM" id="SSF50129">
    <property type="entry name" value="GroES-like"/>
    <property type="match status" value="1"/>
</dbReference>
<protein>
    <recommendedName>
        <fullName evidence="2">alcohol dehydrogenase</fullName>
        <ecNumber evidence="2">1.1.1.1</ecNumber>
    </recommendedName>
</protein>
<dbReference type="InterPro" id="IPR011032">
    <property type="entry name" value="GroES-like_sf"/>
</dbReference>
<comment type="catalytic activity">
    <reaction evidence="6">
        <text>a secondary alcohol + NAD(+) = a ketone + NADH + H(+)</text>
        <dbReference type="Rhea" id="RHEA:10740"/>
        <dbReference type="ChEBI" id="CHEBI:15378"/>
        <dbReference type="ChEBI" id="CHEBI:17087"/>
        <dbReference type="ChEBI" id="CHEBI:35681"/>
        <dbReference type="ChEBI" id="CHEBI:57540"/>
        <dbReference type="ChEBI" id="CHEBI:57945"/>
        <dbReference type="EC" id="1.1.1.1"/>
    </reaction>
</comment>
<dbReference type="PROSITE" id="PS00059">
    <property type="entry name" value="ADH_ZINC"/>
    <property type="match status" value="1"/>
</dbReference>
<dbReference type="GO" id="GO:0004022">
    <property type="term" value="F:alcohol dehydrogenase (NAD+) activity"/>
    <property type="evidence" value="ECO:0007669"/>
    <property type="project" value="UniProtKB-EC"/>
</dbReference>
<dbReference type="EMBL" id="DS989878">
    <property type="protein sequence ID" value="EDX70980.1"/>
    <property type="molecule type" value="Genomic_DNA"/>
</dbReference>
<dbReference type="AlphaFoldDB" id="B4W4D6"/>
<dbReference type="eggNOG" id="COG1064">
    <property type="taxonomic scope" value="Bacteria"/>
</dbReference>
<sequence length="130" mass="14000">MAKTMKAAVVHKFGEPLSIEEVPIPEPQAGQVLIRTATCGVCHTDLHAADGDWPVKPTLPFIPGHEGAGYVAAVGDGVTLYKEGDRVGVPWLHSACGHCEYCFTGWETLISIASSCYRCHAVTLVVNPRW</sequence>
<keyword evidence="4" id="KW-0862">Zinc</keyword>
<dbReference type="PANTHER" id="PTHR42940:SF8">
    <property type="entry name" value="VACUOLAR PROTEIN SORTING-ASSOCIATED PROTEIN 11"/>
    <property type="match status" value="1"/>
</dbReference>
<dbReference type="InterPro" id="IPR002328">
    <property type="entry name" value="ADH_Zn_CS"/>
</dbReference>
<dbReference type="PANTHER" id="PTHR42940">
    <property type="entry name" value="ALCOHOL DEHYDROGENASE 1-RELATED"/>
    <property type="match status" value="1"/>
</dbReference>
<proteinExistence type="predicted"/>
<dbReference type="STRING" id="118168.MC7420_8231"/>
<evidence type="ECO:0000313" key="10">
    <source>
        <dbReference type="Proteomes" id="UP000003835"/>
    </source>
</evidence>
<dbReference type="Proteomes" id="UP000003835">
    <property type="component" value="Unassembled WGS sequence"/>
</dbReference>